<dbReference type="InterPro" id="IPR002763">
    <property type="entry name" value="DUF72"/>
</dbReference>
<evidence type="ECO:0000313" key="1">
    <source>
        <dbReference type="EMBL" id="MBU3063830.1"/>
    </source>
</evidence>
<dbReference type="RefSeq" id="WP_215918716.1">
    <property type="nucleotide sequence ID" value="NZ_JAHKNI010000006.1"/>
</dbReference>
<dbReference type="InterPro" id="IPR036520">
    <property type="entry name" value="UPF0759_sf"/>
</dbReference>
<gene>
    <name evidence="1" type="ORF">KO481_20130</name>
</gene>
<proteinExistence type="predicted"/>
<keyword evidence="2" id="KW-1185">Reference proteome</keyword>
<sequence length="279" mass="32082">MRLAVGCAQWTHTAWQERQPNPRERLRGYADWCTAVEGNTTFYAIPVRKTVQTWADQTPPEFRFVLKLPKTITHERRMHGAEDDLATFLDAIEPLGPRTHALWIQLPASFAPTDLGALATFLRRLPPRYRYAVEVRHPAFFTEDRAAQQLEYVLNRVGAEWIPFDTTTLFAARPTSPGEREAWSKKPRLPRRDRALTEFPIVRYHGRDDAATTIAGWRPWVDTVAAWLREGRSPTVFVHTPDNAQSLVLARQFHDRVRDVLPELDPQPEPAPSDPMTLF</sequence>
<dbReference type="Gene3D" id="3.20.20.410">
    <property type="entry name" value="Protein of unknown function UPF0759"/>
    <property type="match status" value="1"/>
</dbReference>
<name>A0ABS6B0K5_9NOCA</name>
<accession>A0ABS6B0K5</accession>
<evidence type="ECO:0000313" key="2">
    <source>
        <dbReference type="Proteomes" id="UP000733379"/>
    </source>
</evidence>
<comment type="caution">
    <text evidence="1">The sequence shown here is derived from an EMBL/GenBank/DDBJ whole genome shotgun (WGS) entry which is preliminary data.</text>
</comment>
<dbReference type="SUPFAM" id="SSF117396">
    <property type="entry name" value="TM1631-like"/>
    <property type="match status" value="1"/>
</dbReference>
<dbReference type="EMBL" id="JAHKNI010000006">
    <property type="protein sequence ID" value="MBU3063830.1"/>
    <property type="molecule type" value="Genomic_DNA"/>
</dbReference>
<dbReference type="PANTHER" id="PTHR30348:SF9">
    <property type="entry name" value="UPF0759 PROTEIN YECE"/>
    <property type="match status" value="1"/>
</dbReference>
<reference evidence="1 2" key="1">
    <citation type="submission" date="2021-06" db="EMBL/GenBank/DDBJ databases">
        <title>Actinomycetes sequencing.</title>
        <authorList>
            <person name="Shan Q."/>
        </authorList>
    </citation>
    <scope>NUCLEOTIDE SEQUENCE [LARGE SCALE GENOMIC DNA]</scope>
    <source>
        <strain evidence="1 2">NEAU-G5</strain>
    </source>
</reference>
<organism evidence="1 2">
    <name type="scientific">Nocardia albiluteola</name>
    <dbReference type="NCBI Taxonomy" id="2842303"/>
    <lineage>
        <taxon>Bacteria</taxon>
        <taxon>Bacillati</taxon>
        <taxon>Actinomycetota</taxon>
        <taxon>Actinomycetes</taxon>
        <taxon>Mycobacteriales</taxon>
        <taxon>Nocardiaceae</taxon>
        <taxon>Nocardia</taxon>
    </lineage>
</organism>
<dbReference type="Proteomes" id="UP000733379">
    <property type="component" value="Unassembled WGS sequence"/>
</dbReference>
<protein>
    <submittedName>
        <fullName evidence="1">DUF72 domain-containing protein</fullName>
    </submittedName>
</protein>
<dbReference type="PANTHER" id="PTHR30348">
    <property type="entry name" value="UNCHARACTERIZED PROTEIN YECE"/>
    <property type="match status" value="1"/>
</dbReference>
<dbReference type="Pfam" id="PF01904">
    <property type="entry name" value="DUF72"/>
    <property type="match status" value="1"/>
</dbReference>